<protein>
    <recommendedName>
        <fullName evidence="4">Lipid A biosynthesis N-terminal domain-containing protein</fullName>
    </recommendedName>
</protein>
<gene>
    <name evidence="2" type="ORF">HA254_06720</name>
</gene>
<feature type="transmembrane region" description="Helical" evidence="1">
    <location>
        <begin position="34"/>
        <end position="52"/>
    </location>
</feature>
<evidence type="ECO:0000256" key="1">
    <source>
        <dbReference type="SAM" id="Phobius"/>
    </source>
</evidence>
<name>A0A7J4J2M8_9ARCH</name>
<keyword evidence="1" id="KW-0812">Transmembrane</keyword>
<keyword evidence="1" id="KW-0472">Membrane</keyword>
<evidence type="ECO:0000313" key="3">
    <source>
        <dbReference type="Proteomes" id="UP000565078"/>
    </source>
</evidence>
<keyword evidence="1" id="KW-1133">Transmembrane helix</keyword>
<feature type="transmembrane region" description="Helical" evidence="1">
    <location>
        <begin position="58"/>
        <end position="76"/>
    </location>
</feature>
<proteinExistence type="predicted"/>
<accession>A0A7J4J2M8</accession>
<dbReference type="Gene3D" id="1.20.1280.290">
    <property type="match status" value="1"/>
</dbReference>
<reference evidence="3" key="1">
    <citation type="journal article" date="2020" name="bioRxiv">
        <title>A rank-normalized archaeal taxonomy based on genome phylogeny resolves widespread incomplete and uneven classifications.</title>
        <authorList>
            <person name="Rinke C."/>
            <person name="Chuvochina M."/>
            <person name="Mussig A.J."/>
            <person name="Chaumeil P.-A."/>
            <person name="Waite D.W."/>
            <person name="Whitman W.B."/>
            <person name="Parks D.H."/>
            <person name="Hugenholtz P."/>
        </authorList>
    </citation>
    <scope>NUCLEOTIDE SEQUENCE [LARGE SCALE GENOMIC DNA]</scope>
</reference>
<feature type="transmembrane region" description="Helical" evidence="1">
    <location>
        <begin position="6"/>
        <end position="22"/>
    </location>
</feature>
<sequence>MDDLFGLLGLFLILCAWIPEVLETIRTKRAGMKMEFIVLYFFGSLSLVFYAWQLNAVPFMVLNLLAAIVPLINLYYRITQK</sequence>
<dbReference type="EMBL" id="DUGC01000108">
    <property type="protein sequence ID" value="HIH10327.1"/>
    <property type="molecule type" value="Genomic_DNA"/>
</dbReference>
<dbReference type="AlphaFoldDB" id="A0A7J4J2M8"/>
<comment type="caution">
    <text evidence="2">The sequence shown here is derived from an EMBL/GenBank/DDBJ whole genome shotgun (WGS) entry which is preliminary data.</text>
</comment>
<dbReference type="Proteomes" id="UP000565078">
    <property type="component" value="Unassembled WGS sequence"/>
</dbReference>
<evidence type="ECO:0008006" key="4">
    <source>
        <dbReference type="Google" id="ProtNLM"/>
    </source>
</evidence>
<evidence type="ECO:0000313" key="2">
    <source>
        <dbReference type="EMBL" id="HIH10327.1"/>
    </source>
</evidence>
<organism evidence="2 3">
    <name type="scientific">Candidatus Iainarchaeum sp</name>
    <dbReference type="NCBI Taxonomy" id="3101447"/>
    <lineage>
        <taxon>Archaea</taxon>
        <taxon>Candidatus Iainarchaeota</taxon>
        <taxon>Candidatus Iainarchaeia</taxon>
        <taxon>Candidatus Iainarchaeales</taxon>
        <taxon>Candidatus Iainarchaeaceae</taxon>
        <taxon>Candidatus Iainarchaeum</taxon>
    </lineage>
</organism>